<proteinExistence type="inferred from homology"/>
<dbReference type="PANTHER" id="PTHR46847">
    <property type="entry name" value="D-ALLOSE-BINDING PERIPLASMIC PROTEIN-RELATED"/>
    <property type="match status" value="1"/>
</dbReference>
<accession>A0ABT9BLT1</accession>
<comment type="caution">
    <text evidence="5">The sequence shown here is derived from an EMBL/GenBank/DDBJ whole genome shotgun (WGS) entry which is preliminary data.</text>
</comment>
<comment type="subcellular location">
    <subcellularLocation>
        <location evidence="1">Cell envelope</location>
    </subcellularLocation>
</comment>
<name>A0ABT9BLT1_9MICO</name>
<reference evidence="5 6" key="1">
    <citation type="submission" date="2023-07" db="EMBL/GenBank/DDBJ databases">
        <title>Protaetiibacter sp. nov WY-16 isolated from soil.</title>
        <authorList>
            <person name="Liu B."/>
            <person name="Wan Y."/>
        </authorList>
    </citation>
    <scope>NUCLEOTIDE SEQUENCE [LARGE SCALE GENOMIC DNA]</scope>
    <source>
        <strain evidence="5 6">WY-16</strain>
    </source>
</reference>
<gene>
    <name evidence="5" type="ORF">Q5716_04885</name>
</gene>
<evidence type="ECO:0000256" key="3">
    <source>
        <dbReference type="ARBA" id="ARBA00022729"/>
    </source>
</evidence>
<keyword evidence="3" id="KW-0732">Signal</keyword>
<feature type="domain" description="Periplasmic binding protein" evidence="4">
    <location>
        <begin position="50"/>
        <end position="306"/>
    </location>
</feature>
<evidence type="ECO:0000259" key="4">
    <source>
        <dbReference type="Pfam" id="PF13407"/>
    </source>
</evidence>
<evidence type="ECO:0000313" key="6">
    <source>
        <dbReference type="Proteomes" id="UP001241072"/>
    </source>
</evidence>
<dbReference type="RefSeq" id="WP_305001967.1">
    <property type="nucleotide sequence ID" value="NZ_JAUQUB010000001.1"/>
</dbReference>
<dbReference type="CDD" id="cd01536">
    <property type="entry name" value="PBP1_ABC_sugar_binding-like"/>
    <property type="match status" value="1"/>
</dbReference>
<organism evidence="5 6">
    <name type="scientific">Antiquaquibacter soli</name>
    <dbReference type="NCBI Taxonomy" id="3064523"/>
    <lineage>
        <taxon>Bacteria</taxon>
        <taxon>Bacillati</taxon>
        <taxon>Actinomycetota</taxon>
        <taxon>Actinomycetes</taxon>
        <taxon>Micrococcales</taxon>
        <taxon>Microbacteriaceae</taxon>
        <taxon>Antiquaquibacter</taxon>
    </lineage>
</organism>
<comment type="similarity">
    <text evidence="2">Belongs to the bacterial solute-binding protein 2 family.</text>
</comment>
<evidence type="ECO:0000313" key="5">
    <source>
        <dbReference type="EMBL" id="MDO7881559.1"/>
    </source>
</evidence>
<evidence type="ECO:0000256" key="1">
    <source>
        <dbReference type="ARBA" id="ARBA00004196"/>
    </source>
</evidence>
<dbReference type="Pfam" id="PF13407">
    <property type="entry name" value="Peripla_BP_4"/>
    <property type="match status" value="1"/>
</dbReference>
<dbReference type="PROSITE" id="PS51257">
    <property type="entry name" value="PROKAR_LIPOPROTEIN"/>
    <property type="match status" value="1"/>
</dbReference>
<dbReference type="PANTHER" id="PTHR46847:SF1">
    <property type="entry name" value="D-ALLOSE-BINDING PERIPLASMIC PROTEIN-RELATED"/>
    <property type="match status" value="1"/>
</dbReference>
<protein>
    <submittedName>
        <fullName evidence="5">Sugar ABC transporter substrate-binding protein</fullName>
    </submittedName>
</protein>
<dbReference type="InterPro" id="IPR028082">
    <property type="entry name" value="Peripla_BP_I"/>
</dbReference>
<dbReference type="SUPFAM" id="SSF53822">
    <property type="entry name" value="Periplasmic binding protein-like I"/>
    <property type="match status" value="1"/>
</dbReference>
<keyword evidence="6" id="KW-1185">Reference proteome</keyword>
<dbReference type="EMBL" id="JAUQUB010000001">
    <property type="protein sequence ID" value="MDO7881559.1"/>
    <property type="molecule type" value="Genomic_DNA"/>
</dbReference>
<evidence type="ECO:0000256" key="2">
    <source>
        <dbReference type="ARBA" id="ARBA00007639"/>
    </source>
</evidence>
<dbReference type="InterPro" id="IPR025997">
    <property type="entry name" value="SBP_2_dom"/>
</dbReference>
<sequence length="328" mass="34200">MRAQRKEGLGFLVAAALATALVLTGCSPSSTDNGNDAGDGASLKVGYISLGDSVPFVKLVSDSIKAEAEAAGVELLFCDSQLDAAKALACAQNFKTQGVDGIINFQVDETAAESICAAGPDVPVVAIDIHQRPCEKVFVGADNYTAGFIAGEALGTYFQENFDCEYDAFVSMEQPAAGQVNLDRTGGAIEGFESVCGALDDSKYRSVDGGGTIDGGNTTFGDTLTALTGAQRVAVVSLNDDMLLGAFAAARAQGREGAVYGVAQGADPSSFDDIQNNPNWIGDTAYFPERYGELAIPSIISLINGETVPENVFTEHVFIDASNFAEFY</sequence>
<dbReference type="Gene3D" id="3.40.50.2300">
    <property type="match status" value="2"/>
</dbReference>
<dbReference type="Proteomes" id="UP001241072">
    <property type="component" value="Unassembled WGS sequence"/>
</dbReference>